<dbReference type="GO" id="GO:0015628">
    <property type="term" value="P:protein secretion by the type II secretion system"/>
    <property type="evidence" value="ECO:0007669"/>
    <property type="project" value="TreeGrafter"/>
</dbReference>
<dbReference type="EMBL" id="MFDM01000029">
    <property type="protein sequence ID" value="OGE42215.1"/>
    <property type="molecule type" value="Genomic_DNA"/>
</dbReference>
<protein>
    <recommendedName>
        <fullName evidence="2">Soluble ligand binding domain-containing protein</fullName>
    </recommendedName>
</protein>
<keyword evidence="1" id="KW-0472">Membrane</keyword>
<dbReference type="Pfam" id="PF10531">
    <property type="entry name" value="SLBB"/>
    <property type="match status" value="1"/>
</dbReference>
<evidence type="ECO:0000313" key="3">
    <source>
        <dbReference type="EMBL" id="OGE42215.1"/>
    </source>
</evidence>
<feature type="transmembrane region" description="Helical" evidence="1">
    <location>
        <begin position="16"/>
        <end position="35"/>
    </location>
</feature>
<dbReference type="InterPro" id="IPR051675">
    <property type="entry name" value="Endo/Exo/Phosphatase_dom_1"/>
</dbReference>
<dbReference type="SUPFAM" id="SSF81585">
    <property type="entry name" value="PsbU/PolX domain-like"/>
    <property type="match status" value="1"/>
</dbReference>
<name>A0A1F5KN49_9BACT</name>
<organism evidence="3 4">
    <name type="scientific">Candidatus Daviesbacteria bacterium RIFCSPLOWO2_01_FULL_39_12</name>
    <dbReference type="NCBI Taxonomy" id="1797785"/>
    <lineage>
        <taxon>Bacteria</taxon>
        <taxon>Candidatus Daviesiibacteriota</taxon>
    </lineage>
</organism>
<dbReference type="Pfam" id="PF12836">
    <property type="entry name" value="HHH_3"/>
    <property type="match status" value="1"/>
</dbReference>
<sequence>MLEQLKKLPIGKIQEFRIPLALSLVGLVLIIGGLVTSNKPNSKIEQFPKESLVDGNKLISVDVSGAVRKPGVYQIKLTSRVEDAVSAAGGFTVDANQEYIAKYINLAQKISDGSKIYIPFQGENSAGGSNIQGGVVSGTNAQAQVNINSSSQSELEALPGIGPVTASKIISGRPYQKVEDLLGQKIVSKKVFDQIKDRITLY</sequence>
<keyword evidence="1" id="KW-1133">Transmembrane helix</keyword>
<dbReference type="AlphaFoldDB" id="A0A1F5KN49"/>
<dbReference type="STRING" id="1797785.A3B45_04625"/>
<dbReference type="PANTHER" id="PTHR21180:SF32">
    <property type="entry name" value="ENDONUCLEASE_EXONUCLEASE_PHOSPHATASE FAMILY DOMAIN-CONTAINING PROTEIN 1"/>
    <property type="match status" value="1"/>
</dbReference>
<gene>
    <name evidence="3" type="ORF">A3B45_04625</name>
</gene>
<evidence type="ECO:0000256" key="1">
    <source>
        <dbReference type="SAM" id="Phobius"/>
    </source>
</evidence>
<evidence type="ECO:0000313" key="4">
    <source>
        <dbReference type="Proteomes" id="UP000178565"/>
    </source>
</evidence>
<reference evidence="3 4" key="1">
    <citation type="journal article" date="2016" name="Nat. Commun.">
        <title>Thousands of microbial genomes shed light on interconnected biogeochemical processes in an aquifer system.</title>
        <authorList>
            <person name="Anantharaman K."/>
            <person name="Brown C.T."/>
            <person name="Hug L.A."/>
            <person name="Sharon I."/>
            <person name="Castelle C.J."/>
            <person name="Probst A.J."/>
            <person name="Thomas B.C."/>
            <person name="Singh A."/>
            <person name="Wilkins M.J."/>
            <person name="Karaoz U."/>
            <person name="Brodie E.L."/>
            <person name="Williams K.H."/>
            <person name="Hubbard S.S."/>
            <person name="Banfield J.F."/>
        </authorList>
    </citation>
    <scope>NUCLEOTIDE SEQUENCE [LARGE SCALE GENOMIC DNA]</scope>
</reference>
<dbReference type="InterPro" id="IPR019554">
    <property type="entry name" value="Soluble_ligand-bd"/>
</dbReference>
<comment type="caution">
    <text evidence="3">The sequence shown here is derived from an EMBL/GenBank/DDBJ whole genome shotgun (WGS) entry which is preliminary data.</text>
</comment>
<dbReference type="GO" id="GO:0015627">
    <property type="term" value="C:type II protein secretion system complex"/>
    <property type="evidence" value="ECO:0007669"/>
    <property type="project" value="TreeGrafter"/>
</dbReference>
<dbReference type="PANTHER" id="PTHR21180">
    <property type="entry name" value="ENDONUCLEASE/EXONUCLEASE/PHOSPHATASE FAMILY DOMAIN-CONTAINING PROTEIN 1"/>
    <property type="match status" value="1"/>
</dbReference>
<dbReference type="Gene3D" id="1.10.150.320">
    <property type="entry name" value="Photosystem II 12 kDa extrinsic protein"/>
    <property type="match status" value="1"/>
</dbReference>
<feature type="domain" description="Soluble ligand binding" evidence="2">
    <location>
        <begin position="61"/>
        <end position="118"/>
    </location>
</feature>
<dbReference type="Proteomes" id="UP000178565">
    <property type="component" value="Unassembled WGS sequence"/>
</dbReference>
<accession>A0A1F5KN49</accession>
<proteinExistence type="predicted"/>
<evidence type="ECO:0000259" key="2">
    <source>
        <dbReference type="Pfam" id="PF10531"/>
    </source>
</evidence>
<keyword evidence="1" id="KW-0812">Transmembrane</keyword>